<evidence type="ECO:0000259" key="8">
    <source>
        <dbReference type="PROSITE" id="PS50106"/>
    </source>
</evidence>
<protein>
    <submittedName>
        <fullName evidence="9">C-terminal processing peptidase-3. Serine peptidase. MEROPS family S41A</fullName>
    </submittedName>
</protein>
<dbReference type="InterPro" id="IPR001478">
    <property type="entry name" value="PDZ"/>
</dbReference>
<dbReference type="Gene3D" id="3.90.226.10">
    <property type="entry name" value="2-enoyl-CoA Hydratase, Chain A, domain 1"/>
    <property type="match status" value="1"/>
</dbReference>
<accession>A0A1H9MJA6</accession>
<dbReference type="Pfam" id="PF03572">
    <property type="entry name" value="Peptidase_S41"/>
    <property type="match status" value="1"/>
</dbReference>
<name>A0A1H9MJA6_9HYPH</name>
<dbReference type="NCBIfam" id="TIGR00225">
    <property type="entry name" value="prc"/>
    <property type="match status" value="1"/>
</dbReference>
<evidence type="ECO:0000256" key="5">
    <source>
        <dbReference type="RuleBase" id="RU004404"/>
    </source>
</evidence>
<dbReference type="InterPro" id="IPR004447">
    <property type="entry name" value="Peptidase_S41A"/>
</dbReference>
<dbReference type="RefSeq" id="WP_092498367.1">
    <property type="nucleotide sequence ID" value="NZ_FOFG01000013.1"/>
</dbReference>
<dbReference type="CDD" id="cd07560">
    <property type="entry name" value="Peptidase_S41_CPP"/>
    <property type="match status" value="1"/>
</dbReference>
<keyword evidence="2 5" id="KW-0645">Protease</keyword>
<dbReference type="InterPro" id="IPR055210">
    <property type="entry name" value="CtpA/B_N"/>
</dbReference>
<dbReference type="Gene3D" id="3.30.750.44">
    <property type="match status" value="1"/>
</dbReference>
<keyword evidence="3 5" id="KW-0378">Hydrolase</keyword>
<dbReference type="SMART" id="SM00245">
    <property type="entry name" value="TSPc"/>
    <property type="match status" value="1"/>
</dbReference>
<feature type="domain" description="PDZ" evidence="8">
    <location>
        <begin position="89"/>
        <end position="157"/>
    </location>
</feature>
<dbReference type="EMBL" id="FOFG01000013">
    <property type="protein sequence ID" value="SER23535.1"/>
    <property type="molecule type" value="Genomic_DNA"/>
</dbReference>
<dbReference type="Proteomes" id="UP000199647">
    <property type="component" value="Unassembled WGS sequence"/>
</dbReference>
<dbReference type="GO" id="GO:0008236">
    <property type="term" value="F:serine-type peptidase activity"/>
    <property type="evidence" value="ECO:0007669"/>
    <property type="project" value="UniProtKB-KW"/>
</dbReference>
<dbReference type="SUPFAM" id="SSF52096">
    <property type="entry name" value="ClpP/crotonase"/>
    <property type="match status" value="1"/>
</dbReference>
<gene>
    <name evidence="9" type="ORF">SAMN05216548_113132</name>
</gene>
<evidence type="ECO:0000256" key="6">
    <source>
        <dbReference type="SAM" id="MobiDB-lite"/>
    </source>
</evidence>
<dbReference type="GO" id="GO:0030288">
    <property type="term" value="C:outer membrane-bounded periplasmic space"/>
    <property type="evidence" value="ECO:0007669"/>
    <property type="project" value="TreeGrafter"/>
</dbReference>
<evidence type="ECO:0000313" key="10">
    <source>
        <dbReference type="Proteomes" id="UP000199647"/>
    </source>
</evidence>
<evidence type="ECO:0000256" key="3">
    <source>
        <dbReference type="ARBA" id="ARBA00022801"/>
    </source>
</evidence>
<dbReference type="CDD" id="cd06782">
    <property type="entry name" value="cpPDZ_CPP-like"/>
    <property type="match status" value="1"/>
</dbReference>
<evidence type="ECO:0000256" key="7">
    <source>
        <dbReference type="SAM" id="SignalP"/>
    </source>
</evidence>
<keyword evidence="7" id="KW-0732">Signal</keyword>
<dbReference type="PANTHER" id="PTHR32060">
    <property type="entry name" value="TAIL-SPECIFIC PROTEASE"/>
    <property type="match status" value="1"/>
</dbReference>
<feature type="chain" id="PRO_5011434828" evidence="7">
    <location>
        <begin position="18"/>
        <end position="445"/>
    </location>
</feature>
<dbReference type="Pfam" id="PF22694">
    <property type="entry name" value="CtpB_N-like"/>
    <property type="match status" value="1"/>
</dbReference>
<dbReference type="SUPFAM" id="SSF50156">
    <property type="entry name" value="PDZ domain-like"/>
    <property type="match status" value="1"/>
</dbReference>
<dbReference type="InterPro" id="IPR036034">
    <property type="entry name" value="PDZ_sf"/>
</dbReference>
<dbReference type="GO" id="GO:0006508">
    <property type="term" value="P:proteolysis"/>
    <property type="evidence" value="ECO:0007669"/>
    <property type="project" value="UniProtKB-KW"/>
</dbReference>
<organism evidence="9 10">
    <name type="scientific">Faunimonas pinastri</name>
    <dbReference type="NCBI Taxonomy" id="1855383"/>
    <lineage>
        <taxon>Bacteria</taxon>
        <taxon>Pseudomonadati</taxon>
        <taxon>Pseudomonadota</taxon>
        <taxon>Alphaproteobacteria</taxon>
        <taxon>Hyphomicrobiales</taxon>
        <taxon>Afifellaceae</taxon>
        <taxon>Faunimonas</taxon>
    </lineage>
</organism>
<evidence type="ECO:0000256" key="4">
    <source>
        <dbReference type="ARBA" id="ARBA00022825"/>
    </source>
</evidence>
<reference evidence="9 10" key="1">
    <citation type="submission" date="2016-10" db="EMBL/GenBank/DDBJ databases">
        <authorList>
            <person name="de Groot N.N."/>
        </authorList>
    </citation>
    <scope>NUCLEOTIDE SEQUENCE [LARGE SCALE GENOMIC DNA]</scope>
    <source>
        <strain evidence="9 10">A52C2</strain>
    </source>
</reference>
<comment type="similarity">
    <text evidence="1 5">Belongs to the peptidase S41A family.</text>
</comment>
<feature type="compositionally biased region" description="Basic and acidic residues" evidence="6">
    <location>
        <begin position="386"/>
        <end position="402"/>
    </location>
</feature>
<dbReference type="Gene3D" id="2.30.42.10">
    <property type="match status" value="1"/>
</dbReference>
<dbReference type="Pfam" id="PF13180">
    <property type="entry name" value="PDZ_2"/>
    <property type="match status" value="1"/>
</dbReference>
<dbReference type="GO" id="GO:0004175">
    <property type="term" value="F:endopeptidase activity"/>
    <property type="evidence" value="ECO:0007669"/>
    <property type="project" value="TreeGrafter"/>
</dbReference>
<feature type="region of interest" description="Disordered" evidence="6">
    <location>
        <begin position="386"/>
        <end position="415"/>
    </location>
</feature>
<dbReference type="OrthoDB" id="9812068at2"/>
<dbReference type="GO" id="GO:0007165">
    <property type="term" value="P:signal transduction"/>
    <property type="evidence" value="ECO:0007669"/>
    <property type="project" value="TreeGrafter"/>
</dbReference>
<dbReference type="InterPro" id="IPR005151">
    <property type="entry name" value="Tail-specific_protease"/>
</dbReference>
<dbReference type="InterPro" id="IPR029045">
    <property type="entry name" value="ClpP/crotonase-like_dom_sf"/>
</dbReference>
<evidence type="ECO:0000313" key="9">
    <source>
        <dbReference type="EMBL" id="SER23535.1"/>
    </source>
</evidence>
<keyword evidence="4 5" id="KW-0720">Serine protease</keyword>
<dbReference type="STRING" id="1855383.SAMN05216548_113132"/>
<sequence length="445" mass="47556">MRKFGLLAAGAILGALATGGVSEFSGVTGAATAAATDTYRQLNLFGDVFERIRSDYVEKPDDTKLIQAAINGMLSSLDPHSSYMDAKDFRDMQVQTRGEFGGLGIEVTMENDQIKVVTPIDDTPAAKAGILAGDIITKLDGQPIQGLTLKDAVDRMRGPVNSPITLTIQRTGKTDAFDVKVNRDIIRIKSVRSHVEADNVGYIRITQFTENSVDGLQAAIADIKKQVPADKLKGYVLDLRNNPGGLLDQAIGVSDAFLGHGEIVSTRGRKASDIQRFTARAGDLTDGKPVVVLINGGSASASEIVAGALQDHRRATVVGTRSFGKGSVQTIIPLGKNGALRLTTARYYTPSGRSIQAKGIDPDIQMVDELPADLKGKVDMTSEAELRGHLKNEADKDADKETSGSSAYVPPDAKDDKQLNYAYDLLRGIQVNSRFPANDSQGIPD</sequence>
<dbReference type="SMART" id="SM00228">
    <property type="entry name" value="PDZ"/>
    <property type="match status" value="1"/>
</dbReference>
<evidence type="ECO:0000256" key="1">
    <source>
        <dbReference type="ARBA" id="ARBA00009179"/>
    </source>
</evidence>
<dbReference type="AlphaFoldDB" id="A0A1H9MJA6"/>
<dbReference type="PANTHER" id="PTHR32060:SF30">
    <property type="entry name" value="CARBOXY-TERMINAL PROCESSING PROTEASE CTPA"/>
    <property type="match status" value="1"/>
</dbReference>
<evidence type="ECO:0000256" key="2">
    <source>
        <dbReference type="ARBA" id="ARBA00022670"/>
    </source>
</evidence>
<dbReference type="FunFam" id="3.90.226.10:FF:000029">
    <property type="entry name" value="Peptidase, S41 family"/>
    <property type="match status" value="1"/>
</dbReference>
<keyword evidence="10" id="KW-1185">Reference proteome</keyword>
<feature type="signal peptide" evidence="7">
    <location>
        <begin position="1"/>
        <end position="17"/>
    </location>
</feature>
<dbReference type="FunFam" id="2.30.42.10:FF:000063">
    <property type="entry name" value="Peptidase, S41 family"/>
    <property type="match status" value="1"/>
</dbReference>
<dbReference type="FunFam" id="3.30.750.44:FF:000001">
    <property type="entry name" value="S41 family peptidase"/>
    <property type="match status" value="1"/>
</dbReference>
<proteinExistence type="inferred from homology"/>
<dbReference type="PROSITE" id="PS50106">
    <property type="entry name" value="PDZ"/>
    <property type="match status" value="1"/>
</dbReference>